<evidence type="ECO:0000313" key="3">
    <source>
        <dbReference type="EMBL" id="QDQ42578.1"/>
    </source>
</evidence>
<keyword evidence="1" id="KW-1133">Transmembrane helix</keyword>
<keyword evidence="1" id="KW-0812">Transmembrane</keyword>
<dbReference type="EMBL" id="JQNX01000001">
    <property type="protein sequence ID" value="KIE59431.1"/>
    <property type="molecule type" value="Genomic_DNA"/>
</dbReference>
<feature type="transmembrane region" description="Helical" evidence="1">
    <location>
        <begin position="155"/>
        <end position="173"/>
    </location>
</feature>
<keyword evidence="1" id="KW-0472">Membrane</keyword>
<dbReference type="KEGG" id="mkc:kam1_1353"/>
<accession>A0A0C1RWY2</accession>
<name>A0A0C1RWY2_9BACT</name>
<evidence type="ECO:0000313" key="4">
    <source>
        <dbReference type="Proteomes" id="UP000031594"/>
    </source>
</evidence>
<protein>
    <submittedName>
        <fullName evidence="3">Uncharacterized protein</fullName>
    </submittedName>
</protein>
<feature type="transmembrane region" description="Helical" evidence="1">
    <location>
        <begin position="193"/>
        <end position="212"/>
    </location>
</feature>
<feature type="transmembrane region" description="Helical" evidence="1">
    <location>
        <begin position="124"/>
        <end position="143"/>
    </location>
</feature>
<reference evidence="5" key="3">
    <citation type="submission" date="2019-03" db="EMBL/GenBank/DDBJ databases">
        <title>Complete genome of Methylacidiphilum kamchatkense Kam1.</title>
        <authorList>
            <person name="Kruse T."/>
            <person name="Murarilal Ratnadevi C."/>
            <person name="Erikstad H.-A."/>
            <person name="Birkeland N.-K."/>
        </authorList>
    </citation>
    <scope>NUCLEOTIDE SEQUENCE [LARGE SCALE GENOMIC DNA]</scope>
    <source>
        <strain evidence="5">kam1</strain>
    </source>
</reference>
<reference evidence="2 4" key="1">
    <citation type="submission" date="2014-08" db="EMBL/GenBank/DDBJ databases">
        <title>Methylacidiphilum kamchatkense strain Kam1 draft genome sequence.</title>
        <authorList>
            <person name="Birkeland N.-K."/>
            <person name="Erikstad H.A."/>
        </authorList>
    </citation>
    <scope>NUCLEOTIDE SEQUENCE [LARGE SCALE GENOMIC DNA]</scope>
    <source>
        <strain evidence="2 4">Kam1</strain>
    </source>
</reference>
<dbReference type="Proteomes" id="UP000031594">
    <property type="component" value="Unassembled WGS sequence"/>
</dbReference>
<dbReference type="OrthoDB" id="186636at2"/>
<evidence type="ECO:0000313" key="5">
    <source>
        <dbReference type="Proteomes" id="UP000315925"/>
    </source>
</evidence>
<dbReference type="AlphaFoldDB" id="A0A0C1RWY2"/>
<dbReference type="STRING" id="1202785.A946_01730"/>
<sequence length="261" mass="29064">MKTIMKLYKHVYMKYVYVILFVCIVMLNNASLRANTSDSLSEDQSEGDQSKTYIEHRKQLLENNEISKPKPYHLFVLGGFGPAFPYSGSSTLNGMTTDFAKNYSYVPAVEVGVLWYDPSRWKHLTFGIAFVGAFLGNQSLSYVQGLQKMDNNSAIGGFLGLSAIVGYVTGKFVPYIGMAGGGVVLSLESSNAYLGSVWGSWYSPVLGFNYLIDKHWFTGATLFWLFDQNLNGYHNSKAGINAFNLNQVYEPLLTANIGFMF</sequence>
<feature type="transmembrane region" description="Helical" evidence="1">
    <location>
        <begin position="12"/>
        <end position="32"/>
    </location>
</feature>
<evidence type="ECO:0000256" key="1">
    <source>
        <dbReference type="SAM" id="Phobius"/>
    </source>
</evidence>
<dbReference type="EMBL" id="CP037899">
    <property type="protein sequence ID" value="QDQ42578.1"/>
    <property type="molecule type" value="Genomic_DNA"/>
</dbReference>
<keyword evidence="4" id="KW-1185">Reference proteome</keyword>
<reference evidence="3" key="2">
    <citation type="journal article" date="2019" name="BMC Genomics">
        <title>Complete genome sequence analysis of the thermoacidophilic verrucomicrobial methanotroph 'Candidatus Methylacidiphilum kamchatkense' strain Kam1 and comparison with its closest relatives.</title>
        <authorList>
            <person name="Kruse T."/>
            <person name="Ratnadevi C.M."/>
            <person name="Erikstad H.A."/>
            <person name="Birkeland N.K."/>
        </authorList>
    </citation>
    <scope>NUCLEOTIDE SEQUENCE</scope>
    <source>
        <strain evidence="3">Kam1</strain>
    </source>
</reference>
<dbReference type="Proteomes" id="UP000315925">
    <property type="component" value="Chromosome"/>
</dbReference>
<organism evidence="3 5">
    <name type="scientific">Methylacidiphilum kamchatkense Kam1</name>
    <dbReference type="NCBI Taxonomy" id="1202785"/>
    <lineage>
        <taxon>Bacteria</taxon>
        <taxon>Pseudomonadati</taxon>
        <taxon>Verrucomicrobiota</taxon>
        <taxon>Methylacidiphilae</taxon>
        <taxon>Methylacidiphilales</taxon>
        <taxon>Methylacidiphilaceae</taxon>
        <taxon>Methylacidiphilum (ex Ratnadevi et al. 2023)</taxon>
    </lineage>
</organism>
<gene>
    <name evidence="2" type="ORF">A946_01730</name>
    <name evidence="3" type="ORF">kam1_1353</name>
</gene>
<proteinExistence type="predicted"/>
<evidence type="ECO:0000313" key="2">
    <source>
        <dbReference type="EMBL" id="KIE59431.1"/>
    </source>
</evidence>